<dbReference type="RefSeq" id="WP_089369962.1">
    <property type="nucleotide sequence ID" value="NZ_BMEP01000002.1"/>
</dbReference>
<accession>A0A238W2Q6</accession>
<keyword evidence="2" id="KW-0680">Restriction system</keyword>
<keyword evidence="6" id="KW-1185">Reference proteome</keyword>
<dbReference type="OrthoDB" id="9816225at2"/>
<dbReference type="InterPro" id="IPR044946">
    <property type="entry name" value="Restrct_endonuc_typeI_TRD_sf"/>
</dbReference>
<dbReference type="AlphaFoldDB" id="A0A238W2Q6"/>
<dbReference type="Pfam" id="PF01420">
    <property type="entry name" value="Methylase_S"/>
    <property type="match status" value="2"/>
</dbReference>
<dbReference type="GO" id="GO:0009307">
    <property type="term" value="P:DNA restriction-modification system"/>
    <property type="evidence" value="ECO:0007669"/>
    <property type="project" value="UniProtKB-KW"/>
</dbReference>
<reference evidence="5 6" key="1">
    <citation type="submission" date="2017-06" db="EMBL/GenBank/DDBJ databases">
        <authorList>
            <person name="Kim H.J."/>
            <person name="Triplett B.A."/>
        </authorList>
    </citation>
    <scope>NUCLEOTIDE SEQUENCE [LARGE SCALE GENOMIC DNA]</scope>
    <source>
        <strain evidence="5 6">DSM 25597</strain>
    </source>
</reference>
<proteinExistence type="inferred from homology"/>
<dbReference type="GO" id="GO:0003677">
    <property type="term" value="F:DNA binding"/>
    <property type="evidence" value="ECO:0007669"/>
    <property type="project" value="UniProtKB-KW"/>
</dbReference>
<evidence type="ECO:0000313" key="6">
    <source>
        <dbReference type="Proteomes" id="UP000198379"/>
    </source>
</evidence>
<dbReference type="CDD" id="cd16961">
    <property type="entry name" value="RMtype1_S_TRD-CR_like"/>
    <property type="match status" value="1"/>
</dbReference>
<evidence type="ECO:0000259" key="4">
    <source>
        <dbReference type="Pfam" id="PF01420"/>
    </source>
</evidence>
<name>A0A238W2Q6_9FLAO</name>
<evidence type="ECO:0000256" key="3">
    <source>
        <dbReference type="ARBA" id="ARBA00023125"/>
    </source>
</evidence>
<dbReference type="PANTHER" id="PTHR30408">
    <property type="entry name" value="TYPE-1 RESTRICTION ENZYME ECOKI SPECIFICITY PROTEIN"/>
    <property type="match status" value="1"/>
</dbReference>
<feature type="domain" description="Type I restriction modification DNA specificity" evidence="4">
    <location>
        <begin position="17"/>
        <end position="177"/>
    </location>
</feature>
<dbReference type="InterPro" id="IPR052021">
    <property type="entry name" value="Type-I_RS_S_subunit"/>
</dbReference>
<dbReference type="SUPFAM" id="SSF116734">
    <property type="entry name" value="DNA methylase specificity domain"/>
    <property type="match status" value="2"/>
</dbReference>
<dbReference type="InterPro" id="IPR000055">
    <property type="entry name" value="Restrct_endonuc_typeI_TRD"/>
</dbReference>
<evidence type="ECO:0000256" key="2">
    <source>
        <dbReference type="ARBA" id="ARBA00022747"/>
    </source>
</evidence>
<evidence type="ECO:0000313" key="5">
    <source>
        <dbReference type="EMBL" id="SNR40816.1"/>
    </source>
</evidence>
<dbReference type="EMBL" id="FZNY01000001">
    <property type="protein sequence ID" value="SNR40816.1"/>
    <property type="molecule type" value="Genomic_DNA"/>
</dbReference>
<protein>
    <submittedName>
        <fullName evidence="5">Type I restriction enzyme, S subunit</fullName>
    </submittedName>
</protein>
<dbReference type="Gene3D" id="3.90.220.20">
    <property type="entry name" value="DNA methylase specificity domains"/>
    <property type="match status" value="2"/>
</dbReference>
<dbReference type="PANTHER" id="PTHR30408:SF12">
    <property type="entry name" value="TYPE I RESTRICTION ENZYME MJAVIII SPECIFICITY SUBUNIT"/>
    <property type="match status" value="1"/>
</dbReference>
<dbReference type="Proteomes" id="UP000198379">
    <property type="component" value="Unassembled WGS sequence"/>
</dbReference>
<feature type="domain" description="Type I restriction modification DNA specificity" evidence="4">
    <location>
        <begin position="221"/>
        <end position="395"/>
    </location>
</feature>
<sequence>MCEILENTNKELCLDKSKWKLTKFGDVAIQQKGKVDRENTNLTRYIKGEHMGSKDLHIRKWGDLTDEYLGPAFIRKFEKGDILYGSRRTYLRKVAIADFDGITSNTTFVIKANETKIDKRLLPFIMMSEGFTENSIKNSKGSVNPYINWKDIAKYEFLLPPKDQQAKLAELLWAMDEVVERDILALNKIEATLNSNIENEIHGISLKGKVIREVLDEFSKKSELVPLVELGELLKGKGIPKADVKTQGLPCVRYGELYTKHHRVIRNFNSFISEEVKAKSFLLKKNDILFAGSGETITEIGKSAAFIDDIEAYAGSDTLLFRPYDMDGYYLGYLMNSQFVRQQLNKYGTGATVMHIYNSDLAKVKVPKIDKEDQVKIAEKLEKISNNVFSLEEKISRSKALQKSLINQVF</sequence>
<organism evidence="5 6">
    <name type="scientific">Dokdonia pacifica</name>
    <dbReference type="NCBI Taxonomy" id="1627892"/>
    <lineage>
        <taxon>Bacteria</taxon>
        <taxon>Pseudomonadati</taxon>
        <taxon>Bacteroidota</taxon>
        <taxon>Flavobacteriia</taxon>
        <taxon>Flavobacteriales</taxon>
        <taxon>Flavobacteriaceae</taxon>
        <taxon>Dokdonia</taxon>
    </lineage>
</organism>
<comment type="similarity">
    <text evidence="1">Belongs to the type-I restriction system S methylase family.</text>
</comment>
<evidence type="ECO:0000256" key="1">
    <source>
        <dbReference type="ARBA" id="ARBA00010923"/>
    </source>
</evidence>
<keyword evidence="3" id="KW-0238">DNA-binding</keyword>
<gene>
    <name evidence="5" type="ORF">SAMN06265376_101635</name>
</gene>